<comment type="caution">
    <text evidence="3">The sequence shown here is derived from an EMBL/GenBank/DDBJ whole genome shotgun (WGS) entry which is preliminary data.</text>
</comment>
<evidence type="ECO:0000313" key="3">
    <source>
        <dbReference type="EMBL" id="MEE2040160.1"/>
    </source>
</evidence>
<reference evidence="3 4" key="1">
    <citation type="submission" date="2023-08" db="EMBL/GenBank/DDBJ databases">
        <authorList>
            <person name="Girao M."/>
            <person name="Carvalho M.F."/>
        </authorList>
    </citation>
    <scope>NUCLEOTIDE SEQUENCE [LARGE SCALE GENOMIC DNA]</scope>
    <source>
        <strain evidence="3 4">CT-R113</strain>
    </source>
</reference>
<accession>A0ABU7KD52</accession>
<dbReference type="PROSITE" id="PS51737">
    <property type="entry name" value="RECOMBINASE_DNA_BIND"/>
    <property type="match status" value="1"/>
</dbReference>
<dbReference type="Pfam" id="PF00239">
    <property type="entry name" value="Resolvase"/>
    <property type="match status" value="1"/>
</dbReference>
<organism evidence="3 4">
    <name type="scientific">Nocardiopsis codii</name>
    <dbReference type="NCBI Taxonomy" id="3065942"/>
    <lineage>
        <taxon>Bacteria</taxon>
        <taxon>Bacillati</taxon>
        <taxon>Actinomycetota</taxon>
        <taxon>Actinomycetes</taxon>
        <taxon>Streptosporangiales</taxon>
        <taxon>Nocardiopsidaceae</taxon>
        <taxon>Nocardiopsis</taxon>
    </lineage>
</organism>
<keyword evidence="4" id="KW-1185">Reference proteome</keyword>
<dbReference type="Gene3D" id="3.40.50.1390">
    <property type="entry name" value="Resolvase, N-terminal catalytic domain"/>
    <property type="match status" value="1"/>
</dbReference>
<feature type="domain" description="Recombinase" evidence="2">
    <location>
        <begin position="211"/>
        <end position="334"/>
    </location>
</feature>
<dbReference type="InterPro" id="IPR036162">
    <property type="entry name" value="Resolvase-like_N_sf"/>
</dbReference>
<feature type="region of interest" description="Disordered" evidence="1">
    <location>
        <begin position="1"/>
        <end position="20"/>
    </location>
</feature>
<dbReference type="Gene3D" id="3.90.1750.20">
    <property type="entry name" value="Putative Large Serine Recombinase, Chain B, Domain 2"/>
    <property type="match status" value="1"/>
</dbReference>
<dbReference type="InterPro" id="IPR050639">
    <property type="entry name" value="SSR_resolvase"/>
</dbReference>
<dbReference type="Proteomes" id="UP001356095">
    <property type="component" value="Unassembled WGS sequence"/>
</dbReference>
<dbReference type="PANTHER" id="PTHR30461">
    <property type="entry name" value="DNA-INVERTASE FROM LAMBDOID PROPHAGE"/>
    <property type="match status" value="1"/>
</dbReference>
<evidence type="ECO:0000259" key="2">
    <source>
        <dbReference type="PROSITE" id="PS51737"/>
    </source>
</evidence>
<sequence>MFAPPRDLSSLPGYETKASTVPQRTAFLGRCSTKDNQDPRSSIMGQADEARALLDDGEDFVGYWWDVESGMLDLDNRGQVTDAEYAALGIPLPRDGGLKELLDTAERGGITRVVCERISRVARDTLVSLTVEAHLKKLGVPVECANEPQGGTETGRLRVRRGGQMEAEIFRAELMEMSMRGQRRHAADGYQHGPPCYGYVALVDPDATVTPNRFGVARPKKRLALHPDRRKQDTIREVFRLRVEERWKNSDIRRLLESAPSRHPVEVVWTDARVKAMLRQPKYTGFQVYNKRSKTSQFNPISEWVWSSEKAHPEIVPFDTWYEAQAVTAQMRTREKTGLDRVREAAHGAGLSMTVARSNTSHVVYRIGRQEYVVPRGELADTVADAIIDSLGGAV</sequence>
<dbReference type="SUPFAM" id="SSF53041">
    <property type="entry name" value="Resolvase-like"/>
    <property type="match status" value="1"/>
</dbReference>
<evidence type="ECO:0000313" key="4">
    <source>
        <dbReference type="Proteomes" id="UP001356095"/>
    </source>
</evidence>
<dbReference type="Pfam" id="PF07508">
    <property type="entry name" value="Recombinase"/>
    <property type="match status" value="1"/>
</dbReference>
<proteinExistence type="predicted"/>
<dbReference type="PANTHER" id="PTHR30461:SF23">
    <property type="entry name" value="DNA RECOMBINASE-RELATED"/>
    <property type="match status" value="1"/>
</dbReference>
<dbReference type="SMART" id="SM00857">
    <property type="entry name" value="Resolvase"/>
    <property type="match status" value="1"/>
</dbReference>
<dbReference type="InterPro" id="IPR006119">
    <property type="entry name" value="Resolv_N"/>
</dbReference>
<gene>
    <name evidence="3" type="ORF">Q8791_23365</name>
</gene>
<name>A0ABU7KD52_9ACTN</name>
<dbReference type="InterPro" id="IPR038109">
    <property type="entry name" value="DNA_bind_recomb_sf"/>
</dbReference>
<dbReference type="RefSeq" id="WP_330093930.1">
    <property type="nucleotide sequence ID" value="NZ_JAUZMY010000026.1"/>
</dbReference>
<dbReference type="InterPro" id="IPR011109">
    <property type="entry name" value="DNA_bind_recombinase_dom"/>
</dbReference>
<protein>
    <submittedName>
        <fullName evidence="3">Recombinase family protein</fullName>
    </submittedName>
</protein>
<evidence type="ECO:0000256" key="1">
    <source>
        <dbReference type="SAM" id="MobiDB-lite"/>
    </source>
</evidence>
<dbReference type="EMBL" id="JAUZMY010000026">
    <property type="protein sequence ID" value="MEE2040160.1"/>
    <property type="molecule type" value="Genomic_DNA"/>
</dbReference>